<reference evidence="1" key="1">
    <citation type="submission" date="2023-07" db="EMBL/GenBank/DDBJ databases">
        <title>Chromosome-level genome assembly of Artemia franciscana.</title>
        <authorList>
            <person name="Jo E."/>
        </authorList>
    </citation>
    <scope>NUCLEOTIDE SEQUENCE</scope>
    <source>
        <tissue evidence="1">Whole body</tissue>
    </source>
</reference>
<dbReference type="AlphaFoldDB" id="A0AA88IEF7"/>
<dbReference type="Proteomes" id="UP001187531">
    <property type="component" value="Unassembled WGS sequence"/>
</dbReference>
<feature type="non-terminal residue" evidence="1">
    <location>
        <position position="1"/>
    </location>
</feature>
<proteinExistence type="predicted"/>
<dbReference type="EMBL" id="JAVRJZ010000005">
    <property type="protein sequence ID" value="KAK2722776.1"/>
    <property type="molecule type" value="Genomic_DNA"/>
</dbReference>
<name>A0AA88IEF7_ARTSF</name>
<feature type="non-terminal residue" evidence="1">
    <location>
        <position position="50"/>
    </location>
</feature>
<gene>
    <name evidence="1" type="ORF">QYM36_003091</name>
</gene>
<sequence>VVSLRELRTTIVVQQDISKTRYANLLLTLKKNGYLDSIERPKFYIEGIAA</sequence>
<evidence type="ECO:0000313" key="2">
    <source>
        <dbReference type="Proteomes" id="UP001187531"/>
    </source>
</evidence>
<comment type="caution">
    <text evidence="1">The sequence shown here is derived from an EMBL/GenBank/DDBJ whole genome shotgun (WGS) entry which is preliminary data.</text>
</comment>
<evidence type="ECO:0000313" key="1">
    <source>
        <dbReference type="EMBL" id="KAK2722776.1"/>
    </source>
</evidence>
<organism evidence="1 2">
    <name type="scientific">Artemia franciscana</name>
    <name type="common">Brine shrimp</name>
    <name type="synonym">Artemia sanfranciscana</name>
    <dbReference type="NCBI Taxonomy" id="6661"/>
    <lineage>
        <taxon>Eukaryota</taxon>
        <taxon>Metazoa</taxon>
        <taxon>Ecdysozoa</taxon>
        <taxon>Arthropoda</taxon>
        <taxon>Crustacea</taxon>
        <taxon>Branchiopoda</taxon>
        <taxon>Anostraca</taxon>
        <taxon>Artemiidae</taxon>
        <taxon>Artemia</taxon>
    </lineage>
</organism>
<protein>
    <submittedName>
        <fullName evidence="1">Uncharacterized protein</fullName>
    </submittedName>
</protein>
<accession>A0AA88IEF7</accession>
<keyword evidence="2" id="KW-1185">Reference proteome</keyword>